<keyword evidence="6" id="KW-0328">Glycosyltransferase</keyword>
<dbReference type="Gene3D" id="3.40.50.2000">
    <property type="entry name" value="Glycogen Phosphorylase B"/>
    <property type="match status" value="1"/>
</dbReference>
<sequence length="403" mass="44071">MRLLISTGEISGDLQGSLLVKALHQEAAARNLPLRIHALGGRLMEQAGARLLANTTSLSAIGLWEALPFVVPTLRLQARVNAWIKTVRLDGVVLIDYMGPNVNLGLKLRRMDPDLPISYYIAPQEWAFRVGEGGTTRLIGFSSQILAVFPEEARFYKARGAIVHWVGHPLMDIIGQRPQRAAARARLHLGEDSKLLLLLPASRSQEMSYLLPSLLEGAVRLQRRHPTLQVIIPAGRQAFAPTIRQQVQNMGLMATVLDAQEAHQRKAELFAAADLALTKSGTVNLELALYGVPQVVGYRLSRPTAWVANHVLNFQVPFISPVNLVLNEPLVPELLQNALTPAAIADHGDTLLTNPMVRQRVLNGYGRLRRQLGAPGVTRRAAQAILDTLRPSQGPTPSSSISS</sequence>
<dbReference type="NCBIfam" id="TIGR00215">
    <property type="entry name" value="lpxB"/>
    <property type="match status" value="1"/>
</dbReference>
<dbReference type="PANTHER" id="PTHR30372:SF4">
    <property type="entry name" value="LIPID-A-DISACCHARIDE SYNTHASE, MITOCHONDRIAL-RELATED"/>
    <property type="match status" value="1"/>
</dbReference>
<evidence type="ECO:0000256" key="1">
    <source>
        <dbReference type="ARBA" id="ARBA00002056"/>
    </source>
</evidence>
<reference evidence="11 12" key="1">
    <citation type="submission" date="2015-01" db="EMBL/GenBank/DDBJ databases">
        <title>Lifestyle Evolution in Cyanobacterial Symbionts of Sponges.</title>
        <authorList>
            <person name="Burgsdorf I."/>
            <person name="Slaby B.M."/>
            <person name="Handley K.M."/>
            <person name="Haber M."/>
            <person name="Blom J."/>
            <person name="Marshall C.W."/>
            <person name="Gilbert J.A."/>
            <person name="Hentschel U."/>
            <person name="Steindler L."/>
        </authorList>
    </citation>
    <scope>NUCLEOTIDE SEQUENCE [LARGE SCALE GENOMIC DNA]</scope>
    <source>
        <strain evidence="11">142</strain>
    </source>
</reference>
<keyword evidence="5" id="KW-0441">Lipid A biosynthesis</keyword>
<evidence type="ECO:0000256" key="8">
    <source>
        <dbReference type="ARBA" id="ARBA00023098"/>
    </source>
</evidence>
<dbReference type="GO" id="GO:0016020">
    <property type="term" value="C:membrane"/>
    <property type="evidence" value="ECO:0007669"/>
    <property type="project" value="GOC"/>
</dbReference>
<keyword evidence="4" id="KW-0444">Lipid biosynthesis</keyword>
<dbReference type="SUPFAM" id="SSF53756">
    <property type="entry name" value="UDP-Glycosyltransferase/glycogen phosphorylase"/>
    <property type="match status" value="1"/>
</dbReference>
<dbReference type="Pfam" id="PF02684">
    <property type="entry name" value="LpxB"/>
    <property type="match status" value="1"/>
</dbReference>
<evidence type="ECO:0000256" key="3">
    <source>
        <dbReference type="ARBA" id="ARBA00020902"/>
    </source>
</evidence>
<evidence type="ECO:0000256" key="9">
    <source>
        <dbReference type="ARBA" id="ARBA00048975"/>
    </source>
</evidence>
<evidence type="ECO:0000313" key="11">
    <source>
        <dbReference type="EMBL" id="KKZ10791.1"/>
    </source>
</evidence>
<dbReference type="PANTHER" id="PTHR30372">
    <property type="entry name" value="LIPID-A-DISACCHARIDE SYNTHASE"/>
    <property type="match status" value="1"/>
</dbReference>
<dbReference type="EMBL" id="JXUO01000306">
    <property type="protein sequence ID" value="KKZ10791.1"/>
    <property type="molecule type" value="Genomic_DNA"/>
</dbReference>
<protein>
    <recommendedName>
        <fullName evidence="3 10">Lipid-A-disaccharide synthase</fullName>
        <ecNumber evidence="2 10">2.4.1.182</ecNumber>
    </recommendedName>
</protein>
<accession>A0A6N3X9H9</accession>
<evidence type="ECO:0000313" key="12">
    <source>
        <dbReference type="Proteomes" id="UP000035054"/>
    </source>
</evidence>
<comment type="function">
    <text evidence="1">Condensation of UDP-2,3-diacylglucosamine and 2,3-diacylglucosamine-1-phosphate to form lipid A disaccharide, a precursor of lipid A, a phosphorylated glycolipid that anchors the lipopolysaccharide to the outer membrane of the cell.</text>
</comment>
<dbReference type="EC" id="2.4.1.182" evidence="2 10"/>
<evidence type="ECO:0000256" key="5">
    <source>
        <dbReference type="ARBA" id="ARBA00022556"/>
    </source>
</evidence>
<name>A0A6N3X9H9_9SYNE</name>
<comment type="catalytic activity">
    <reaction evidence="9">
        <text>a lipid X + a UDP-2-N,3-O-bis[(3R)-3-hydroxyacyl]-alpha-D-glucosamine = a lipid A disaccharide + UDP + H(+)</text>
        <dbReference type="Rhea" id="RHEA:67828"/>
        <dbReference type="ChEBI" id="CHEBI:15378"/>
        <dbReference type="ChEBI" id="CHEBI:58223"/>
        <dbReference type="ChEBI" id="CHEBI:137748"/>
        <dbReference type="ChEBI" id="CHEBI:176338"/>
        <dbReference type="ChEBI" id="CHEBI:176343"/>
        <dbReference type="EC" id="2.4.1.182"/>
    </reaction>
</comment>
<gene>
    <name evidence="11" type="ORF">TH68_09765</name>
</gene>
<evidence type="ECO:0000256" key="10">
    <source>
        <dbReference type="NCBIfam" id="TIGR00215"/>
    </source>
</evidence>
<organism evidence="11 12">
    <name type="scientific">Candidatus Synechococcus spongiarum 142</name>
    <dbReference type="NCBI Taxonomy" id="1608213"/>
    <lineage>
        <taxon>Bacteria</taxon>
        <taxon>Bacillati</taxon>
        <taxon>Cyanobacteriota</taxon>
        <taxon>Cyanophyceae</taxon>
        <taxon>Synechococcales</taxon>
        <taxon>Synechococcaceae</taxon>
        <taxon>Synechococcus</taxon>
    </lineage>
</organism>
<evidence type="ECO:0000256" key="6">
    <source>
        <dbReference type="ARBA" id="ARBA00022676"/>
    </source>
</evidence>
<dbReference type="GO" id="GO:0009245">
    <property type="term" value="P:lipid A biosynthetic process"/>
    <property type="evidence" value="ECO:0007669"/>
    <property type="project" value="UniProtKB-UniRule"/>
</dbReference>
<dbReference type="GO" id="GO:0005543">
    <property type="term" value="F:phospholipid binding"/>
    <property type="evidence" value="ECO:0007669"/>
    <property type="project" value="TreeGrafter"/>
</dbReference>
<dbReference type="InterPro" id="IPR003835">
    <property type="entry name" value="Glyco_trans_19"/>
</dbReference>
<dbReference type="AlphaFoldDB" id="A0A6N3X9H9"/>
<keyword evidence="7" id="KW-0808">Transferase</keyword>
<comment type="caution">
    <text evidence="11">The sequence shown here is derived from an EMBL/GenBank/DDBJ whole genome shotgun (WGS) entry which is preliminary data.</text>
</comment>
<evidence type="ECO:0000256" key="4">
    <source>
        <dbReference type="ARBA" id="ARBA00022516"/>
    </source>
</evidence>
<proteinExistence type="predicted"/>
<dbReference type="Proteomes" id="UP000035054">
    <property type="component" value="Unassembled WGS sequence"/>
</dbReference>
<dbReference type="GO" id="GO:0008915">
    <property type="term" value="F:lipid-A-disaccharide synthase activity"/>
    <property type="evidence" value="ECO:0007669"/>
    <property type="project" value="UniProtKB-UniRule"/>
</dbReference>
<evidence type="ECO:0000256" key="2">
    <source>
        <dbReference type="ARBA" id="ARBA00012687"/>
    </source>
</evidence>
<evidence type="ECO:0000256" key="7">
    <source>
        <dbReference type="ARBA" id="ARBA00022679"/>
    </source>
</evidence>
<keyword evidence="8" id="KW-0443">Lipid metabolism</keyword>